<gene>
    <name evidence="1" type="ORF">CcaverHIS019_0111250</name>
</gene>
<dbReference type="GeneID" id="85492278"/>
<keyword evidence="2" id="KW-1185">Reference proteome</keyword>
<dbReference type="KEGG" id="ccac:CcaHIS019_0111250"/>
<dbReference type="RefSeq" id="XP_060453673.1">
    <property type="nucleotide sequence ID" value="XM_060596707.1"/>
</dbReference>
<dbReference type="AlphaFoldDB" id="A0AA48I2Y7"/>
<accession>A0AA48I2Y7</accession>
<name>A0AA48I2Y7_9TREE</name>
<evidence type="ECO:0000313" key="2">
    <source>
        <dbReference type="Proteomes" id="UP001233271"/>
    </source>
</evidence>
<dbReference type="EMBL" id="AP028212">
    <property type="protein sequence ID" value="BEI88407.1"/>
    <property type="molecule type" value="Genomic_DNA"/>
</dbReference>
<evidence type="ECO:0000313" key="1">
    <source>
        <dbReference type="EMBL" id="BEI88407.1"/>
    </source>
</evidence>
<organism evidence="1 2">
    <name type="scientific">Cutaneotrichosporon cavernicola</name>
    <dbReference type="NCBI Taxonomy" id="279322"/>
    <lineage>
        <taxon>Eukaryota</taxon>
        <taxon>Fungi</taxon>
        <taxon>Dikarya</taxon>
        <taxon>Basidiomycota</taxon>
        <taxon>Agaricomycotina</taxon>
        <taxon>Tremellomycetes</taxon>
        <taxon>Trichosporonales</taxon>
        <taxon>Trichosporonaceae</taxon>
        <taxon>Cutaneotrichosporon</taxon>
    </lineage>
</organism>
<reference evidence="1" key="1">
    <citation type="journal article" date="2023" name="BMC Genomics">
        <title>Chromosome-level genome assemblies of Cutaneotrichosporon spp. (Trichosporonales, Basidiomycota) reveal imbalanced evolution between nucleotide sequences and chromosome synteny.</title>
        <authorList>
            <person name="Kobayashi Y."/>
            <person name="Kayamori A."/>
            <person name="Aoki K."/>
            <person name="Shiwa Y."/>
            <person name="Matsutani M."/>
            <person name="Fujita N."/>
            <person name="Sugita T."/>
            <person name="Iwasaki W."/>
            <person name="Tanaka N."/>
            <person name="Takashima M."/>
        </authorList>
    </citation>
    <scope>NUCLEOTIDE SEQUENCE</scope>
    <source>
        <strain evidence="1">HIS019</strain>
    </source>
</reference>
<protein>
    <submittedName>
        <fullName evidence="1">Uncharacterized protein</fullName>
    </submittedName>
</protein>
<sequence length="194" mass="21537">MLMSILRSFSLQKGVYHFRVTTSTPVRTGLRSALSPFALPASNAGLDPSPPKQHIPPHYLNLSISLSSPTYEAPRTTPIPAPKAHSLFASNAYLHPRHLQTIRNNIKIVAHQLRIPSLWHESYRARARTRPSIASSRFPTVLDPSLHLGASHSTSASFLTPFLDKRGRPRGASLFSLSTYLDDPRTPFIFLGDH</sequence>
<dbReference type="Proteomes" id="UP001233271">
    <property type="component" value="Chromosome 1"/>
</dbReference>
<proteinExistence type="predicted"/>